<accession>A0A7C8MZ45</accession>
<dbReference type="PANTHER" id="PTHR44169">
    <property type="entry name" value="NADPH-DEPENDENT 1-ACYLDIHYDROXYACETONE PHOSPHATE REDUCTASE"/>
    <property type="match status" value="1"/>
</dbReference>
<comment type="caution">
    <text evidence="5">The sequence shown here is derived from an EMBL/GenBank/DDBJ whole genome shotgun (WGS) entry which is preliminary data.</text>
</comment>
<evidence type="ECO:0000313" key="5">
    <source>
        <dbReference type="EMBL" id="KAF2878525.1"/>
    </source>
</evidence>
<dbReference type="OrthoDB" id="2102561at2759"/>
<sequence>MPKSVLITGCSTGGIGYDLAVAFQKRGLVVFATARKTSKMVELEKLPNLHLLALDVTSDSSINEACAQVKTQTDGKLDYLVNNAGRGYVFPLLDADIEEGKKMFDANLWGVLKMIQVFSPLLIDTKGTVVNIGSLSASLYFPWSGLYCASKAALHLFSETLRLELAPLGVNVITVGVGAIQTSFHADLPEVTLPPNSHYQSIEKQIQARGRGEDGMVRGSSVDFAEKVVGDTLRGAEGLVYRGKFASYGRMAAHLPARILDGMLADPGTGLADLKKHKKPN</sequence>
<dbReference type="PRINTS" id="PR00081">
    <property type="entry name" value="GDHRDH"/>
</dbReference>
<dbReference type="InterPro" id="IPR036291">
    <property type="entry name" value="NAD(P)-bd_dom_sf"/>
</dbReference>
<dbReference type="GO" id="GO:0005811">
    <property type="term" value="C:lipid droplet"/>
    <property type="evidence" value="ECO:0007669"/>
    <property type="project" value="TreeGrafter"/>
</dbReference>
<dbReference type="SUPFAM" id="SSF51735">
    <property type="entry name" value="NAD(P)-binding Rossmann-fold domains"/>
    <property type="match status" value="1"/>
</dbReference>
<evidence type="ECO:0000256" key="2">
    <source>
        <dbReference type="ARBA" id="ARBA00022857"/>
    </source>
</evidence>
<dbReference type="GO" id="GO:0006654">
    <property type="term" value="P:phosphatidic acid biosynthetic process"/>
    <property type="evidence" value="ECO:0007669"/>
    <property type="project" value="TreeGrafter"/>
</dbReference>
<dbReference type="EMBL" id="JAADJZ010000001">
    <property type="protein sequence ID" value="KAF2878525.1"/>
    <property type="molecule type" value="Genomic_DNA"/>
</dbReference>
<keyword evidence="3" id="KW-0560">Oxidoreductase</keyword>
<evidence type="ECO:0000256" key="1">
    <source>
        <dbReference type="ARBA" id="ARBA00006484"/>
    </source>
</evidence>
<dbReference type="GO" id="GO:0005783">
    <property type="term" value="C:endoplasmic reticulum"/>
    <property type="evidence" value="ECO:0007669"/>
    <property type="project" value="TreeGrafter"/>
</dbReference>
<organism evidence="5 6">
    <name type="scientific">Massariosphaeria phaeospora</name>
    <dbReference type="NCBI Taxonomy" id="100035"/>
    <lineage>
        <taxon>Eukaryota</taxon>
        <taxon>Fungi</taxon>
        <taxon>Dikarya</taxon>
        <taxon>Ascomycota</taxon>
        <taxon>Pezizomycotina</taxon>
        <taxon>Dothideomycetes</taxon>
        <taxon>Pleosporomycetidae</taxon>
        <taxon>Pleosporales</taxon>
        <taxon>Pleosporales incertae sedis</taxon>
        <taxon>Massariosphaeria</taxon>
    </lineage>
</organism>
<evidence type="ECO:0000256" key="4">
    <source>
        <dbReference type="RuleBase" id="RU000363"/>
    </source>
</evidence>
<evidence type="ECO:0000313" key="6">
    <source>
        <dbReference type="Proteomes" id="UP000481861"/>
    </source>
</evidence>
<keyword evidence="2" id="KW-0521">NADP</keyword>
<dbReference type="Gene3D" id="3.40.50.720">
    <property type="entry name" value="NAD(P)-binding Rossmann-like Domain"/>
    <property type="match status" value="1"/>
</dbReference>
<dbReference type="GO" id="GO:0004806">
    <property type="term" value="F:triacylglycerol lipase activity"/>
    <property type="evidence" value="ECO:0007669"/>
    <property type="project" value="TreeGrafter"/>
</dbReference>
<dbReference type="InterPro" id="IPR020904">
    <property type="entry name" value="Sc_DH/Rdtase_CS"/>
</dbReference>
<dbReference type="Pfam" id="PF00106">
    <property type="entry name" value="adh_short"/>
    <property type="match status" value="1"/>
</dbReference>
<evidence type="ECO:0000256" key="3">
    <source>
        <dbReference type="ARBA" id="ARBA00023002"/>
    </source>
</evidence>
<gene>
    <name evidence="5" type="ORF">BDV95DRAFT_601163</name>
</gene>
<reference evidence="5 6" key="1">
    <citation type="submission" date="2020-01" db="EMBL/GenBank/DDBJ databases">
        <authorList>
            <consortium name="DOE Joint Genome Institute"/>
            <person name="Haridas S."/>
            <person name="Albert R."/>
            <person name="Binder M."/>
            <person name="Bloem J."/>
            <person name="Labutti K."/>
            <person name="Salamov A."/>
            <person name="Andreopoulos B."/>
            <person name="Baker S.E."/>
            <person name="Barry K."/>
            <person name="Bills G."/>
            <person name="Bluhm B.H."/>
            <person name="Cannon C."/>
            <person name="Castanera R."/>
            <person name="Culley D.E."/>
            <person name="Daum C."/>
            <person name="Ezra D."/>
            <person name="Gonzalez J.B."/>
            <person name="Henrissat B."/>
            <person name="Kuo A."/>
            <person name="Liang C."/>
            <person name="Lipzen A."/>
            <person name="Lutzoni F."/>
            <person name="Magnuson J."/>
            <person name="Mondo S."/>
            <person name="Nolan M."/>
            <person name="Ohm R."/>
            <person name="Pangilinan J."/>
            <person name="Park H.-J.H."/>
            <person name="Ramirez L."/>
            <person name="Alfaro M."/>
            <person name="Sun H."/>
            <person name="Tritt A."/>
            <person name="Yoshinaga Y."/>
            <person name="Zwiers L.-H.L."/>
            <person name="Turgeon B.G."/>
            <person name="Goodwin S.B."/>
            <person name="Spatafora J.W."/>
            <person name="Crous P.W."/>
            <person name="Grigoriev I.V."/>
        </authorList>
    </citation>
    <scope>NUCLEOTIDE SEQUENCE [LARGE SCALE GENOMIC DNA]</scope>
    <source>
        <strain evidence="5 6">CBS 611.86</strain>
    </source>
</reference>
<comment type="similarity">
    <text evidence="1 4">Belongs to the short-chain dehydrogenases/reductases (SDR) family.</text>
</comment>
<dbReference type="AlphaFoldDB" id="A0A7C8MZ45"/>
<protein>
    <submittedName>
        <fullName evidence="5">Oxidoreductase</fullName>
    </submittedName>
</protein>
<keyword evidence="6" id="KW-1185">Reference proteome</keyword>
<dbReference type="PRINTS" id="PR00080">
    <property type="entry name" value="SDRFAMILY"/>
</dbReference>
<proteinExistence type="inferred from homology"/>
<dbReference type="Proteomes" id="UP000481861">
    <property type="component" value="Unassembled WGS sequence"/>
</dbReference>
<dbReference type="InterPro" id="IPR002347">
    <property type="entry name" value="SDR_fam"/>
</dbReference>
<name>A0A7C8MZ45_9PLEO</name>
<dbReference type="PANTHER" id="PTHR44169:SF6">
    <property type="entry name" value="NADPH-DEPENDENT 1-ACYLDIHYDROXYACETONE PHOSPHATE REDUCTASE"/>
    <property type="match status" value="1"/>
</dbReference>
<dbReference type="PROSITE" id="PS00061">
    <property type="entry name" value="ADH_SHORT"/>
    <property type="match status" value="1"/>
</dbReference>
<dbReference type="GO" id="GO:0019433">
    <property type="term" value="P:triglyceride catabolic process"/>
    <property type="evidence" value="ECO:0007669"/>
    <property type="project" value="TreeGrafter"/>
</dbReference>
<dbReference type="GO" id="GO:0000140">
    <property type="term" value="F:acylglycerone-phosphate reductase (NADP+) activity"/>
    <property type="evidence" value="ECO:0007669"/>
    <property type="project" value="TreeGrafter"/>
</dbReference>